<evidence type="ECO:0000256" key="1">
    <source>
        <dbReference type="ARBA" id="ARBA00001526"/>
    </source>
</evidence>
<gene>
    <name evidence="8" type="primary">ampC</name>
    <name evidence="8" type="ORF">WFP14_01720</name>
</gene>
<evidence type="ECO:0000256" key="5">
    <source>
        <dbReference type="ARBA" id="ARBA00023251"/>
    </source>
</evidence>
<evidence type="ECO:0000313" key="8">
    <source>
        <dbReference type="EMBL" id="MFM1345271.1"/>
    </source>
</evidence>
<dbReference type="GO" id="GO:0008800">
    <property type="term" value="F:beta-lactamase activity"/>
    <property type="evidence" value="ECO:0007669"/>
    <property type="project" value="UniProtKB-EC"/>
</dbReference>
<comment type="catalytic activity">
    <reaction evidence="1 6">
        <text>a beta-lactam + H2O = a substituted beta-amino acid</text>
        <dbReference type="Rhea" id="RHEA:20401"/>
        <dbReference type="ChEBI" id="CHEBI:15377"/>
        <dbReference type="ChEBI" id="CHEBI:35627"/>
        <dbReference type="ChEBI" id="CHEBI:140347"/>
        <dbReference type="EC" id="3.5.2.6"/>
    </reaction>
</comment>
<dbReference type="PANTHER" id="PTHR46825:SF8">
    <property type="entry name" value="BETA-LACTAMASE-RELATED"/>
    <property type="match status" value="1"/>
</dbReference>
<dbReference type="EC" id="3.5.2.6" evidence="3 6"/>
<evidence type="ECO:0000313" key="9">
    <source>
        <dbReference type="Proteomes" id="UP001629523"/>
    </source>
</evidence>
<accession>A0ABW9ETF1</accession>
<dbReference type="InterPro" id="IPR050491">
    <property type="entry name" value="AmpC-like"/>
</dbReference>
<dbReference type="InterPro" id="IPR001466">
    <property type="entry name" value="Beta-lactam-related"/>
</dbReference>
<sequence length="388" mass="42970">MLKKSIINSLVFTTIATAPLYTSAQSILTQQQVATIVNNTVTPLLEQQNIPGMAVAVFYDGKPLFFNYGVANVKTGIPVTENTLFELGSVSKTFTGIAGEYAVQTGIINLNNPVTKYAPELAGEQWHGVKMLHLATYTAGGLPLQLPDSVTDQKSLWQYYQQWQPQWAPGEMRNYSNASIGLFGALMAKESQLTFENYMKKYVFQPLKLTHTFITVPESMQSNYAWGYKDGQPVRVTLGMLGEEAYGVKSTTKDMVRYMQANMAPDNLPAENDKLKKAIIAAQSRYFQVGDMFQGLGWEMYNWPINPQRVVADSGNDIALKPRKVEGGLPPQPAMRASWVHKTGATNGFGAYIVFIPEEGIGIVMLANKNYPNPARVQAAYNILQALR</sequence>
<protein>
    <recommendedName>
        <fullName evidence="3 6">Beta-lactamase</fullName>
        <ecNumber evidence="3 6">3.5.2.6</ecNumber>
    </recommendedName>
</protein>
<comment type="similarity">
    <text evidence="2 6">Belongs to the class-C beta-lactamase family.</text>
</comment>
<dbReference type="SUPFAM" id="SSF56601">
    <property type="entry name" value="beta-lactamase/transpeptidase-like"/>
    <property type="match status" value="1"/>
</dbReference>
<dbReference type="RefSeq" id="WP_072081726.1">
    <property type="nucleotide sequence ID" value="NZ_CABHYX010000003.1"/>
</dbReference>
<reference evidence="8 9" key="1">
    <citation type="journal article" date="2024" name="Infect. Genet. Evol.">
        <title>Characteristics and comparative genome analysis of Yersinia enterocolitica and related species associated with human infections in Switzerland 2019-2023.</title>
        <authorList>
            <person name="Stevens M.J.A."/>
            <person name="Horlbog J.A."/>
            <person name="Diethelm A."/>
            <person name="Stephan R."/>
            <person name="Nuesch-Inderbinen M."/>
        </authorList>
    </citation>
    <scope>NUCLEOTIDE SEQUENCE [LARGE SCALE GENOMIC DNA]</scope>
    <source>
        <strain evidence="8 9">N20-0302</strain>
    </source>
</reference>
<dbReference type="Pfam" id="PF00144">
    <property type="entry name" value="Beta-lactamase"/>
    <property type="match status" value="1"/>
</dbReference>
<evidence type="ECO:0000256" key="6">
    <source>
        <dbReference type="RuleBase" id="RU361140"/>
    </source>
</evidence>
<evidence type="ECO:0000256" key="4">
    <source>
        <dbReference type="ARBA" id="ARBA00022801"/>
    </source>
</evidence>
<comment type="caution">
    <text evidence="8">The sequence shown here is derived from an EMBL/GenBank/DDBJ whole genome shotgun (WGS) entry which is preliminary data.</text>
</comment>
<feature type="domain" description="Beta-lactamase-related" evidence="7">
    <location>
        <begin position="37"/>
        <end position="387"/>
    </location>
</feature>
<dbReference type="EMBL" id="JBBEST010000001">
    <property type="protein sequence ID" value="MFM1345271.1"/>
    <property type="molecule type" value="Genomic_DNA"/>
</dbReference>
<dbReference type="InterPro" id="IPR058136">
    <property type="entry name" value="AmpC"/>
</dbReference>
<dbReference type="PANTHER" id="PTHR46825">
    <property type="entry name" value="D-ALANYL-D-ALANINE-CARBOXYPEPTIDASE/ENDOPEPTIDASE AMPH"/>
    <property type="match status" value="1"/>
</dbReference>
<keyword evidence="5 6" id="KW-0046">Antibiotic resistance</keyword>
<dbReference type="PROSITE" id="PS00336">
    <property type="entry name" value="BETA_LACTAMASE_C"/>
    <property type="match status" value="1"/>
</dbReference>
<evidence type="ECO:0000256" key="3">
    <source>
        <dbReference type="ARBA" id="ARBA00012865"/>
    </source>
</evidence>
<dbReference type="InterPro" id="IPR012338">
    <property type="entry name" value="Beta-lactam/transpept-like"/>
</dbReference>
<evidence type="ECO:0000259" key="7">
    <source>
        <dbReference type="Pfam" id="PF00144"/>
    </source>
</evidence>
<name>A0ABW9ETF1_9GAMM</name>
<dbReference type="InterPro" id="IPR001586">
    <property type="entry name" value="Beta-lactam_class-C_AS"/>
</dbReference>
<organism evidence="8 9">
    <name type="scientific">Yersinia proxima</name>
    <dbReference type="NCBI Taxonomy" id="2890316"/>
    <lineage>
        <taxon>Bacteria</taxon>
        <taxon>Pseudomonadati</taxon>
        <taxon>Pseudomonadota</taxon>
        <taxon>Gammaproteobacteria</taxon>
        <taxon>Enterobacterales</taxon>
        <taxon>Yersiniaceae</taxon>
        <taxon>Yersinia</taxon>
    </lineage>
</organism>
<keyword evidence="9" id="KW-1185">Reference proteome</keyword>
<keyword evidence="4 6" id="KW-0378">Hydrolase</keyword>
<dbReference type="Proteomes" id="UP001629523">
    <property type="component" value="Unassembled WGS sequence"/>
</dbReference>
<proteinExistence type="inferred from homology"/>
<evidence type="ECO:0000256" key="2">
    <source>
        <dbReference type="ARBA" id="ARBA00007840"/>
    </source>
</evidence>
<dbReference type="NCBIfam" id="NF033085">
    <property type="entry name" value="bla_class_C"/>
    <property type="match status" value="1"/>
</dbReference>
<dbReference type="Gene3D" id="3.40.710.10">
    <property type="entry name" value="DD-peptidase/beta-lactamase superfamily"/>
    <property type="match status" value="1"/>
</dbReference>